<evidence type="ECO:0000313" key="2">
    <source>
        <dbReference type="EMBL" id="SVD81622.1"/>
    </source>
</evidence>
<organism evidence="2">
    <name type="scientific">marine metagenome</name>
    <dbReference type="NCBI Taxonomy" id="408172"/>
    <lineage>
        <taxon>unclassified sequences</taxon>
        <taxon>metagenomes</taxon>
        <taxon>ecological metagenomes</taxon>
    </lineage>
</organism>
<accession>A0A382YE83</accession>
<dbReference type="InterPro" id="IPR029052">
    <property type="entry name" value="Metallo-depent_PP-like"/>
</dbReference>
<feature type="non-terminal residue" evidence="2">
    <location>
        <position position="83"/>
    </location>
</feature>
<dbReference type="EMBL" id="UINC01175148">
    <property type="protein sequence ID" value="SVD81622.1"/>
    <property type="molecule type" value="Genomic_DNA"/>
</dbReference>
<sequence length="83" mass="10203">MNYFRKFYEEILFPTLEERDIRNIIHLGDVVDRRKFINWKTVYQMREMFFDACYGRHINLHIIVGNHDTYFRNTNQVNSLDGL</sequence>
<reference evidence="2" key="1">
    <citation type="submission" date="2018-05" db="EMBL/GenBank/DDBJ databases">
        <authorList>
            <person name="Lanie J.A."/>
            <person name="Ng W.-L."/>
            <person name="Kazmierczak K.M."/>
            <person name="Andrzejewski T.M."/>
            <person name="Davidsen T.M."/>
            <person name="Wayne K.J."/>
            <person name="Tettelin H."/>
            <person name="Glass J.I."/>
            <person name="Rusch D."/>
            <person name="Podicherti R."/>
            <person name="Tsui H.-C.T."/>
            <person name="Winkler M.E."/>
        </authorList>
    </citation>
    <scope>NUCLEOTIDE SEQUENCE</scope>
</reference>
<dbReference type="InterPro" id="IPR004843">
    <property type="entry name" value="Calcineurin-like_PHP"/>
</dbReference>
<dbReference type="AlphaFoldDB" id="A0A382YE83"/>
<dbReference type="Gene3D" id="3.60.21.10">
    <property type="match status" value="1"/>
</dbReference>
<name>A0A382YE83_9ZZZZ</name>
<feature type="domain" description="Calcineurin-like phosphoesterase" evidence="1">
    <location>
        <begin position="10"/>
        <end position="73"/>
    </location>
</feature>
<dbReference type="SUPFAM" id="SSF56300">
    <property type="entry name" value="Metallo-dependent phosphatases"/>
    <property type="match status" value="1"/>
</dbReference>
<proteinExistence type="predicted"/>
<dbReference type="GO" id="GO:0016787">
    <property type="term" value="F:hydrolase activity"/>
    <property type="evidence" value="ECO:0007669"/>
    <property type="project" value="InterPro"/>
</dbReference>
<gene>
    <name evidence="2" type="ORF">METZ01_LOCUS434476</name>
</gene>
<dbReference type="Pfam" id="PF00149">
    <property type="entry name" value="Metallophos"/>
    <property type="match status" value="1"/>
</dbReference>
<protein>
    <recommendedName>
        <fullName evidence="1">Calcineurin-like phosphoesterase domain-containing protein</fullName>
    </recommendedName>
</protein>
<evidence type="ECO:0000259" key="1">
    <source>
        <dbReference type="Pfam" id="PF00149"/>
    </source>
</evidence>